<gene>
    <name evidence="3" type="ORF">CEXT_486541</name>
</gene>
<dbReference type="GO" id="GO:0004222">
    <property type="term" value="F:metalloendopeptidase activity"/>
    <property type="evidence" value="ECO:0007669"/>
    <property type="project" value="InterPro"/>
</dbReference>
<comment type="caution">
    <text evidence="3">The sequence shown here is derived from an EMBL/GenBank/DDBJ whole genome shotgun (WGS) entry which is preliminary data.</text>
</comment>
<protein>
    <recommendedName>
        <fullName evidence="2">Peptidase M12A domain-containing protein</fullName>
    </recommendedName>
</protein>
<dbReference type="Gene3D" id="3.40.390.10">
    <property type="entry name" value="Collagenase (Catalytic Domain)"/>
    <property type="match status" value="1"/>
</dbReference>
<dbReference type="PANTHER" id="PTHR10127">
    <property type="entry name" value="DISCOIDIN, CUB, EGF, LAMININ , AND ZINC METALLOPROTEASE DOMAIN CONTAINING"/>
    <property type="match status" value="1"/>
</dbReference>
<dbReference type="GO" id="GO:0006508">
    <property type="term" value="P:proteolysis"/>
    <property type="evidence" value="ECO:0007669"/>
    <property type="project" value="InterPro"/>
</dbReference>
<comment type="cofactor">
    <cofactor evidence="1">
        <name>Zn(2+)</name>
        <dbReference type="ChEBI" id="CHEBI:29105"/>
    </cofactor>
</comment>
<name>A0AAV4SQ30_CAEEX</name>
<evidence type="ECO:0000256" key="1">
    <source>
        <dbReference type="ARBA" id="ARBA00001947"/>
    </source>
</evidence>
<dbReference type="InterPro" id="IPR024079">
    <property type="entry name" value="MetalloPept_cat_dom_sf"/>
</dbReference>
<dbReference type="SUPFAM" id="SSF55486">
    <property type="entry name" value="Metalloproteases ('zincins'), catalytic domain"/>
    <property type="match status" value="1"/>
</dbReference>
<keyword evidence="4" id="KW-1185">Reference proteome</keyword>
<feature type="domain" description="Peptidase M12A" evidence="2">
    <location>
        <begin position="24"/>
        <end position="68"/>
    </location>
</feature>
<evidence type="ECO:0000313" key="3">
    <source>
        <dbReference type="EMBL" id="GIY36210.1"/>
    </source>
</evidence>
<dbReference type="Pfam" id="PF01400">
    <property type="entry name" value="Astacin"/>
    <property type="match status" value="1"/>
</dbReference>
<dbReference type="PANTHER" id="PTHR10127:SF850">
    <property type="entry name" value="METALLOENDOPEPTIDASE"/>
    <property type="match status" value="1"/>
</dbReference>
<evidence type="ECO:0000259" key="2">
    <source>
        <dbReference type="Pfam" id="PF01400"/>
    </source>
</evidence>
<dbReference type="EMBL" id="BPLR01010020">
    <property type="protein sequence ID" value="GIY36210.1"/>
    <property type="molecule type" value="Genomic_DNA"/>
</dbReference>
<dbReference type="Proteomes" id="UP001054945">
    <property type="component" value="Unassembled WGS sequence"/>
</dbReference>
<evidence type="ECO:0000313" key="4">
    <source>
        <dbReference type="Proteomes" id="UP001054945"/>
    </source>
</evidence>
<proteinExistence type="predicted"/>
<accession>A0AAV4SQ30</accession>
<reference evidence="3 4" key="1">
    <citation type="submission" date="2021-06" db="EMBL/GenBank/DDBJ databases">
        <title>Caerostris extrusa draft genome.</title>
        <authorList>
            <person name="Kono N."/>
            <person name="Arakawa K."/>
        </authorList>
    </citation>
    <scope>NUCLEOTIDE SEQUENCE [LARGE SCALE GENOMIC DNA]</scope>
</reference>
<sequence length="125" mass="14198">MYTNCNSEQASTEHLLKCAGLERIRHLIEEGMQQYERTTCIRFVPKTNQTDFVRIIKGIGCSSYVGRLGDCKCCHWEEVANTLERFVMNSGMQSECIMSTRDQTEINISTCIQITLCQVSSITST</sequence>
<dbReference type="InterPro" id="IPR001506">
    <property type="entry name" value="Peptidase_M12A"/>
</dbReference>
<organism evidence="3 4">
    <name type="scientific">Caerostris extrusa</name>
    <name type="common">Bark spider</name>
    <name type="synonym">Caerostris bankana</name>
    <dbReference type="NCBI Taxonomy" id="172846"/>
    <lineage>
        <taxon>Eukaryota</taxon>
        <taxon>Metazoa</taxon>
        <taxon>Ecdysozoa</taxon>
        <taxon>Arthropoda</taxon>
        <taxon>Chelicerata</taxon>
        <taxon>Arachnida</taxon>
        <taxon>Araneae</taxon>
        <taxon>Araneomorphae</taxon>
        <taxon>Entelegynae</taxon>
        <taxon>Araneoidea</taxon>
        <taxon>Araneidae</taxon>
        <taxon>Caerostris</taxon>
    </lineage>
</organism>
<dbReference type="AlphaFoldDB" id="A0AAV4SQ30"/>